<evidence type="ECO:0000256" key="7">
    <source>
        <dbReference type="ARBA" id="ARBA00023122"/>
    </source>
</evidence>
<reference evidence="14" key="2">
    <citation type="journal article" date="2021" name="PeerJ">
        <title>Extensive microbial diversity within the chicken gut microbiome revealed by metagenomics and culture.</title>
        <authorList>
            <person name="Gilroy R."/>
            <person name="Ravi A."/>
            <person name="Getino M."/>
            <person name="Pursley I."/>
            <person name="Horton D.L."/>
            <person name="Alikhan N.F."/>
            <person name="Baker D."/>
            <person name="Gharbi K."/>
            <person name="Hall N."/>
            <person name="Watson M."/>
            <person name="Adriaenssens E.M."/>
            <person name="Foster-Nyarko E."/>
            <person name="Jarju S."/>
            <person name="Secka A."/>
            <person name="Antonio M."/>
            <person name="Oren A."/>
            <person name="Chaudhuri R.R."/>
            <person name="La Ragione R."/>
            <person name="Hildebrand F."/>
            <person name="Pallen M.J."/>
        </authorList>
    </citation>
    <scope>NUCLEOTIDE SEQUENCE</scope>
    <source>
        <strain evidence="14">CHK190-19873</strain>
    </source>
</reference>
<organism evidence="14 15">
    <name type="scientific">Candidatus Limivivens intestinipullorum</name>
    <dbReference type="NCBI Taxonomy" id="2840858"/>
    <lineage>
        <taxon>Bacteria</taxon>
        <taxon>Bacillati</taxon>
        <taxon>Bacillota</taxon>
        <taxon>Clostridia</taxon>
        <taxon>Lachnospirales</taxon>
        <taxon>Lachnospiraceae</taxon>
        <taxon>Lachnospiraceae incertae sedis</taxon>
        <taxon>Candidatus Limivivens</taxon>
    </lineage>
</organism>
<dbReference type="SMART" id="SM01091">
    <property type="entry name" value="CorC_HlyC"/>
    <property type="match status" value="1"/>
</dbReference>
<proteinExistence type="inferred from homology"/>
<dbReference type="SUPFAM" id="SSF54631">
    <property type="entry name" value="CBS-domain pair"/>
    <property type="match status" value="1"/>
</dbReference>
<evidence type="ECO:0000313" key="15">
    <source>
        <dbReference type="Proteomes" id="UP000823935"/>
    </source>
</evidence>
<dbReference type="Gene3D" id="3.10.580.10">
    <property type="entry name" value="CBS-domain"/>
    <property type="match status" value="1"/>
</dbReference>
<dbReference type="PROSITE" id="PS51846">
    <property type="entry name" value="CNNM"/>
    <property type="match status" value="1"/>
</dbReference>
<comment type="subcellular location">
    <subcellularLocation>
        <location evidence="1">Cell membrane</location>
        <topology evidence="1">Multi-pass membrane protein</topology>
    </subcellularLocation>
</comment>
<dbReference type="AlphaFoldDB" id="A0A9D1ER22"/>
<dbReference type="Pfam" id="PF01595">
    <property type="entry name" value="CNNM"/>
    <property type="match status" value="1"/>
</dbReference>
<accession>A0A9D1ER22</accession>
<keyword evidence="3" id="KW-1003">Cell membrane</keyword>
<keyword evidence="8 10" id="KW-0472">Membrane</keyword>
<dbReference type="InterPro" id="IPR016169">
    <property type="entry name" value="FAD-bd_PCMH_sub2"/>
</dbReference>
<dbReference type="Gene3D" id="3.90.1280.20">
    <property type="match status" value="1"/>
</dbReference>
<evidence type="ECO:0000256" key="3">
    <source>
        <dbReference type="ARBA" id="ARBA00022475"/>
    </source>
</evidence>
<evidence type="ECO:0000256" key="6">
    <source>
        <dbReference type="ARBA" id="ARBA00022989"/>
    </source>
</evidence>
<keyword evidence="4 10" id="KW-0812">Transmembrane</keyword>
<dbReference type="GO" id="GO:0005886">
    <property type="term" value="C:plasma membrane"/>
    <property type="evidence" value="ECO:0007669"/>
    <property type="project" value="UniProtKB-SubCell"/>
</dbReference>
<dbReference type="PROSITE" id="PS51371">
    <property type="entry name" value="CBS"/>
    <property type="match status" value="1"/>
</dbReference>
<evidence type="ECO:0000256" key="5">
    <source>
        <dbReference type="ARBA" id="ARBA00022737"/>
    </source>
</evidence>
<evidence type="ECO:0000256" key="2">
    <source>
        <dbReference type="ARBA" id="ARBA00006337"/>
    </source>
</evidence>
<evidence type="ECO:0000256" key="11">
    <source>
        <dbReference type="SAM" id="Phobius"/>
    </source>
</evidence>
<name>A0A9D1ER22_9FIRM</name>
<evidence type="ECO:0000256" key="9">
    <source>
        <dbReference type="PROSITE-ProRule" id="PRU00703"/>
    </source>
</evidence>
<dbReference type="SUPFAM" id="SSF56176">
    <property type="entry name" value="FAD-binding/transporter-associated domain-like"/>
    <property type="match status" value="1"/>
</dbReference>
<dbReference type="CDD" id="cd04590">
    <property type="entry name" value="CBS_pair_CorC_HlyC_assoc"/>
    <property type="match status" value="1"/>
</dbReference>
<dbReference type="Gene3D" id="3.30.465.10">
    <property type="match status" value="1"/>
</dbReference>
<dbReference type="InterPro" id="IPR000644">
    <property type="entry name" value="CBS_dom"/>
</dbReference>
<feature type="domain" description="CBS" evidence="12">
    <location>
        <begin position="280"/>
        <end position="339"/>
    </location>
</feature>
<dbReference type="FunFam" id="3.10.580.10:FF:000002">
    <property type="entry name" value="Magnesium/cobalt efflux protein CorC"/>
    <property type="match status" value="1"/>
</dbReference>
<feature type="transmembrane region" description="Helical" evidence="11">
    <location>
        <begin position="135"/>
        <end position="157"/>
    </location>
</feature>
<feature type="domain" description="CNNM transmembrane" evidence="13">
    <location>
        <begin position="1"/>
        <end position="200"/>
    </location>
</feature>
<evidence type="ECO:0000259" key="13">
    <source>
        <dbReference type="PROSITE" id="PS51846"/>
    </source>
</evidence>
<evidence type="ECO:0000256" key="8">
    <source>
        <dbReference type="ARBA" id="ARBA00023136"/>
    </source>
</evidence>
<comment type="similarity">
    <text evidence="2">Belongs to the UPF0053 family.</text>
</comment>
<protein>
    <submittedName>
        <fullName evidence="14">HlyC/CorC family transporter</fullName>
    </submittedName>
</protein>
<dbReference type="InterPro" id="IPR002550">
    <property type="entry name" value="CNNM"/>
</dbReference>
<evidence type="ECO:0000256" key="10">
    <source>
        <dbReference type="PROSITE-ProRule" id="PRU01193"/>
    </source>
</evidence>
<keyword evidence="6 10" id="KW-1133">Transmembrane helix</keyword>
<keyword evidence="5" id="KW-0677">Repeat</keyword>
<dbReference type="InterPro" id="IPR044751">
    <property type="entry name" value="Ion_transp-like_CBS"/>
</dbReference>
<dbReference type="InterPro" id="IPR005170">
    <property type="entry name" value="Transptr-assoc_dom"/>
</dbReference>
<dbReference type="InterPro" id="IPR051676">
    <property type="entry name" value="UPF0053_domain"/>
</dbReference>
<comment type="caution">
    <text evidence="14">The sequence shown here is derived from an EMBL/GenBank/DDBJ whole genome shotgun (WGS) entry which is preliminary data.</text>
</comment>
<dbReference type="GO" id="GO:0050660">
    <property type="term" value="F:flavin adenine dinucleotide binding"/>
    <property type="evidence" value="ECO:0007669"/>
    <property type="project" value="InterPro"/>
</dbReference>
<evidence type="ECO:0000256" key="4">
    <source>
        <dbReference type="ARBA" id="ARBA00022692"/>
    </source>
</evidence>
<sequence length="436" mass="48197">MIGAVILQVILIALNAVFASAELAVVSMNDTKLEKMAEGGDKRAKRLQALTADSAKFLATIQVAITLAGFLGSAYAADNFAEPLVNGLLSLGLGIPRNILNSICVFLITVVISYFSIVFGELIPKRIAMQKKEELAMALSGPLIVVSRIAAPLVWLLTVSTNGVLRALGIDPDREEEVTEEEIRMMVAAGSEKGTIDEDENEMIQNIFEFDDTDVEEICTHRMDVDMVELDDPQEEWDKIIFETRHSFYPVCGESSDDIVGILSAAEYLRMNERTREKVMETCVKKPYYVPETMKADALFENMKKSGNYFAVVIDEYGGMTGIITLRDLIEVLVGELKEGREVLEPEDIRQIRDGEWIIQGSASLDDVAEELNLTLPVDTYDTFSGYICGAIEAIPEDGSSFETEIDGLKIYVNKVKDRKIEEASVTLLPPEPEAV</sequence>
<keyword evidence="7 9" id="KW-0129">CBS domain</keyword>
<dbReference type="Pfam" id="PF03471">
    <property type="entry name" value="CorC_HlyC"/>
    <property type="match status" value="1"/>
</dbReference>
<dbReference type="EMBL" id="DVIQ01000007">
    <property type="protein sequence ID" value="HIS30161.1"/>
    <property type="molecule type" value="Genomic_DNA"/>
</dbReference>
<dbReference type="PANTHER" id="PTHR43099:SF2">
    <property type="entry name" value="UPF0053 PROTEIN YRKA"/>
    <property type="match status" value="1"/>
</dbReference>
<dbReference type="InterPro" id="IPR036318">
    <property type="entry name" value="FAD-bd_PCMH-like_sf"/>
</dbReference>
<feature type="transmembrane region" description="Helical" evidence="11">
    <location>
        <begin position="99"/>
        <end position="123"/>
    </location>
</feature>
<dbReference type="Proteomes" id="UP000823935">
    <property type="component" value="Unassembled WGS sequence"/>
</dbReference>
<gene>
    <name evidence="14" type="ORF">IAB44_01205</name>
</gene>
<reference evidence="14" key="1">
    <citation type="submission" date="2020-10" db="EMBL/GenBank/DDBJ databases">
        <authorList>
            <person name="Gilroy R."/>
        </authorList>
    </citation>
    <scope>NUCLEOTIDE SEQUENCE</scope>
    <source>
        <strain evidence="14">CHK190-19873</strain>
    </source>
</reference>
<dbReference type="PANTHER" id="PTHR43099">
    <property type="entry name" value="UPF0053 PROTEIN YRKA"/>
    <property type="match status" value="1"/>
</dbReference>
<evidence type="ECO:0000313" key="14">
    <source>
        <dbReference type="EMBL" id="HIS30161.1"/>
    </source>
</evidence>
<evidence type="ECO:0000259" key="12">
    <source>
        <dbReference type="PROSITE" id="PS51371"/>
    </source>
</evidence>
<dbReference type="Pfam" id="PF00571">
    <property type="entry name" value="CBS"/>
    <property type="match status" value="1"/>
</dbReference>
<dbReference type="InterPro" id="IPR046342">
    <property type="entry name" value="CBS_dom_sf"/>
</dbReference>
<evidence type="ECO:0000256" key="1">
    <source>
        <dbReference type="ARBA" id="ARBA00004651"/>
    </source>
</evidence>